<keyword evidence="5" id="KW-1185">Reference proteome</keyword>
<evidence type="ECO:0000313" key="4">
    <source>
        <dbReference type="EMBL" id="WRP17478.1"/>
    </source>
</evidence>
<evidence type="ECO:0000256" key="3">
    <source>
        <dbReference type="ARBA" id="ARBA00022905"/>
    </source>
</evidence>
<name>A0ABZ1BY15_9FIRM</name>
<gene>
    <name evidence="4" type="primary">pqqD</name>
    <name evidence="4" type="ORF">U7230_00220</name>
</gene>
<dbReference type="RefSeq" id="WP_324716748.1">
    <property type="nucleotide sequence ID" value="NZ_CP141615.1"/>
</dbReference>
<dbReference type="Pfam" id="PF05402">
    <property type="entry name" value="PqqD"/>
    <property type="match status" value="1"/>
</dbReference>
<comment type="subunit">
    <text evidence="2">Monomer. Interacts with PqqE.</text>
</comment>
<proteinExistence type="predicted"/>
<dbReference type="InterPro" id="IPR022479">
    <property type="entry name" value="PqqD_bac"/>
</dbReference>
<keyword evidence="3" id="KW-0884">PQQ biosynthesis</keyword>
<dbReference type="Gene3D" id="1.10.10.1150">
    <property type="entry name" value="Coenzyme PQQ synthesis protein D (PqqD)"/>
    <property type="match status" value="1"/>
</dbReference>
<dbReference type="NCBIfam" id="TIGR03859">
    <property type="entry name" value="PQQ_PqqD"/>
    <property type="match status" value="1"/>
</dbReference>
<comment type="pathway">
    <text evidence="1">Cofactor biosynthesis; pyrroloquinoline quinone biosynthesis.</text>
</comment>
<reference evidence="4 5" key="1">
    <citation type="journal article" date="2024" name="Front. Microbiol.">
        <title>Novel thermophilic genera Geochorda gen. nov. and Carboxydochorda gen. nov. from the deep terrestrial subsurface reveal the ecophysiological diversity in the class Limnochordia.</title>
        <authorList>
            <person name="Karnachuk O.V."/>
            <person name="Lukina A.P."/>
            <person name="Avakyan M.R."/>
            <person name="Kadnikov V.V."/>
            <person name="Begmatov S."/>
            <person name="Beletsky A.V."/>
            <person name="Vlasova K.G."/>
            <person name="Novikov A.A."/>
            <person name="Shcherbakova V.A."/>
            <person name="Mardanov A.V."/>
            <person name="Ravin N.V."/>
        </authorList>
    </citation>
    <scope>NUCLEOTIDE SEQUENCE [LARGE SCALE GENOMIC DNA]</scope>
    <source>
        <strain evidence="4 5">L945</strain>
    </source>
</reference>
<dbReference type="EMBL" id="CP141615">
    <property type="protein sequence ID" value="WRP17478.1"/>
    <property type="molecule type" value="Genomic_DNA"/>
</dbReference>
<evidence type="ECO:0000256" key="1">
    <source>
        <dbReference type="ARBA" id="ARBA00004886"/>
    </source>
</evidence>
<evidence type="ECO:0000313" key="5">
    <source>
        <dbReference type="Proteomes" id="UP001332192"/>
    </source>
</evidence>
<accession>A0ABZ1BY15</accession>
<evidence type="ECO:0000256" key="2">
    <source>
        <dbReference type="ARBA" id="ARBA00011741"/>
    </source>
</evidence>
<dbReference type="Proteomes" id="UP001332192">
    <property type="component" value="Chromosome"/>
</dbReference>
<dbReference type="InterPro" id="IPR041881">
    <property type="entry name" value="PqqD_sf"/>
</dbReference>
<protein>
    <submittedName>
        <fullName evidence="4">Pyrroloquinoline quinone biosynthesis peptide chaperone PqqD</fullName>
    </submittedName>
</protein>
<organism evidence="4 5">
    <name type="scientific">Carboxydichorda subterranea</name>
    <dbReference type="NCBI Taxonomy" id="3109565"/>
    <lineage>
        <taxon>Bacteria</taxon>
        <taxon>Bacillati</taxon>
        <taxon>Bacillota</taxon>
        <taxon>Limnochordia</taxon>
        <taxon>Limnochordales</taxon>
        <taxon>Geochordaceae</taxon>
        <taxon>Carboxydichorda</taxon>
    </lineage>
</organism>
<dbReference type="InterPro" id="IPR008792">
    <property type="entry name" value="PQQD"/>
</dbReference>
<sequence>MDATNAWARPRLARRVRLRWDSVRRRHVLLMPEKVIVLNETAAAVLACCDGNRTTRALIAELKQRYPSAEVGDDVMAFLQEATKRGWVEWVLPG</sequence>